<dbReference type="InterPro" id="IPR050377">
    <property type="entry name" value="Radical_SAM_PqqE_MftC-like"/>
</dbReference>
<dbReference type="Gene3D" id="3.20.20.70">
    <property type="entry name" value="Aldolase class I"/>
    <property type="match status" value="1"/>
</dbReference>
<keyword evidence="1" id="KW-0949">S-adenosyl-L-methionine</keyword>
<dbReference type="GO" id="GO:0046872">
    <property type="term" value="F:metal ion binding"/>
    <property type="evidence" value="ECO:0007669"/>
    <property type="project" value="UniProtKB-KW"/>
</dbReference>
<dbReference type="Pfam" id="PF04055">
    <property type="entry name" value="Radical_SAM"/>
    <property type="match status" value="1"/>
</dbReference>
<keyword evidence="4" id="KW-0411">Iron-sulfur</keyword>
<dbReference type="PROSITE" id="PS51918">
    <property type="entry name" value="RADICAL_SAM"/>
    <property type="match status" value="1"/>
</dbReference>
<evidence type="ECO:0000256" key="4">
    <source>
        <dbReference type="ARBA" id="ARBA00023014"/>
    </source>
</evidence>
<accession>A0A645BF03</accession>
<dbReference type="PANTHER" id="PTHR11228">
    <property type="entry name" value="RADICAL SAM DOMAIN PROTEIN"/>
    <property type="match status" value="1"/>
</dbReference>
<protein>
    <submittedName>
        <fullName evidence="6">Coenzyme PQQ synthesis protein E</fullName>
    </submittedName>
</protein>
<reference evidence="6" key="1">
    <citation type="submission" date="2019-08" db="EMBL/GenBank/DDBJ databases">
        <authorList>
            <person name="Kucharzyk K."/>
            <person name="Murdoch R.W."/>
            <person name="Higgins S."/>
            <person name="Loffler F."/>
        </authorList>
    </citation>
    <scope>NUCLEOTIDE SEQUENCE</scope>
</reference>
<evidence type="ECO:0000256" key="2">
    <source>
        <dbReference type="ARBA" id="ARBA00022723"/>
    </source>
</evidence>
<dbReference type="PANTHER" id="PTHR11228:SF7">
    <property type="entry name" value="PQQA PEPTIDE CYCLASE"/>
    <property type="match status" value="1"/>
</dbReference>
<keyword evidence="3" id="KW-0408">Iron</keyword>
<dbReference type="EMBL" id="VSSQ01019739">
    <property type="protein sequence ID" value="MPM64035.1"/>
    <property type="molecule type" value="Genomic_DNA"/>
</dbReference>
<dbReference type="InterPro" id="IPR013785">
    <property type="entry name" value="Aldolase_TIM"/>
</dbReference>
<feature type="domain" description="Radical SAM core" evidence="5">
    <location>
        <begin position="1"/>
        <end position="200"/>
    </location>
</feature>
<dbReference type="InterPro" id="IPR007197">
    <property type="entry name" value="rSAM"/>
</dbReference>
<dbReference type="SUPFAM" id="SSF102114">
    <property type="entry name" value="Radical SAM enzymes"/>
    <property type="match status" value="1"/>
</dbReference>
<keyword evidence="2" id="KW-0479">Metal-binding</keyword>
<dbReference type="GO" id="GO:0003824">
    <property type="term" value="F:catalytic activity"/>
    <property type="evidence" value="ECO:0007669"/>
    <property type="project" value="InterPro"/>
</dbReference>
<dbReference type="CDD" id="cd21109">
    <property type="entry name" value="SPASM"/>
    <property type="match status" value="1"/>
</dbReference>
<sequence>MELSADEWIRLGRECLDAGTLFLLVTGGEPFLREDFRKIYEALSEMGFIITLYTNGTLITDETINWLSKRPPAKLTITLYGASCETYKQLCGDGKAFDRVYGNFKKLIDAGINLNIRSTITKRNLHDLDAMRQIAFLHDIPFDYSCMIYKPVRGAVSDAESERLSPEEIIKLRSKDILPDFIKPGDYTYLKKEIKSKLPPLSCTAASCSWWITWDGRLTPCSLMDTPYVKIKDKTFDQLWREIQEMVKDIPGATKCKSCPDKEYCSVCPGILQAETGTFDQTSDYICDFAHRLKSGFQMCKEI</sequence>
<dbReference type="InterPro" id="IPR058240">
    <property type="entry name" value="rSAM_sf"/>
</dbReference>
<name>A0A645BF03_9ZZZZ</name>
<evidence type="ECO:0000256" key="1">
    <source>
        <dbReference type="ARBA" id="ARBA00022691"/>
    </source>
</evidence>
<evidence type="ECO:0000256" key="3">
    <source>
        <dbReference type="ARBA" id="ARBA00023004"/>
    </source>
</evidence>
<dbReference type="AlphaFoldDB" id="A0A645BF03"/>
<evidence type="ECO:0000259" key="5">
    <source>
        <dbReference type="PROSITE" id="PS51918"/>
    </source>
</evidence>
<dbReference type="GO" id="GO:0051536">
    <property type="term" value="F:iron-sulfur cluster binding"/>
    <property type="evidence" value="ECO:0007669"/>
    <property type="project" value="UniProtKB-KW"/>
</dbReference>
<comment type="caution">
    <text evidence="6">The sequence shown here is derived from an EMBL/GenBank/DDBJ whole genome shotgun (WGS) entry which is preliminary data.</text>
</comment>
<organism evidence="6">
    <name type="scientific">bioreactor metagenome</name>
    <dbReference type="NCBI Taxonomy" id="1076179"/>
    <lineage>
        <taxon>unclassified sequences</taxon>
        <taxon>metagenomes</taxon>
        <taxon>ecological metagenomes</taxon>
    </lineage>
</organism>
<dbReference type="CDD" id="cd01335">
    <property type="entry name" value="Radical_SAM"/>
    <property type="match status" value="1"/>
</dbReference>
<evidence type="ECO:0000313" key="6">
    <source>
        <dbReference type="EMBL" id="MPM64035.1"/>
    </source>
</evidence>
<gene>
    <name evidence="6" type="primary">pqqE_42</name>
    <name evidence="6" type="ORF">SDC9_110921</name>
</gene>
<proteinExistence type="predicted"/>